<dbReference type="Proteomes" id="UP000230971">
    <property type="component" value="Unassembled WGS sequence"/>
</dbReference>
<reference evidence="2 3" key="1">
    <citation type="journal article" date="2017" name="Infect. Genet. Evol.">
        <title>The new phylogeny of the genus Mycobacterium: The old and the news.</title>
        <authorList>
            <person name="Tortoli E."/>
            <person name="Fedrizzi T."/>
            <person name="Meehan C.J."/>
            <person name="Trovato A."/>
            <person name="Grottola A."/>
            <person name="Giacobazzi E."/>
            <person name="Serpini G.F."/>
            <person name="Tagliazucchi S."/>
            <person name="Fabio A."/>
            <person name="Bettua C."/>
            <person name="Bertorelli R."/>
            <person name="Frascaro F."/>
            <person name="De Sanctis V."/>
            <person name="Pecorari M."/>
            <person name="Jousson O."/>
            <person name="Segata N."/>
            <person name="Cirillo D.M."/>
        </authorList>
    </citation>
    <scope>NUCLEOTIDE SEQUENCE [LARGE SCALE GENOMIC DNA]</scope>
    <source>
        <strain evidence="2 3">NCTC 12882</strain>
    </source>
</reference>
<dbReference type="OrthoDB" id="3785441at2"/>
<organism evidence="2 3">
    <name type="scientific">Mycobacterium celatum</name>
    <dbReference type="NCBI Taxonomy" id="28045"/>
    <lineage>
        <taxon>Bacteria</taxon>
        <taxon>Bacillati</taxon>
        <taxon>Actinomycetota</taxon>
        <taxon>Actinomycetes</taxon>
        <taxon>Mycobacteriales</taxon>
        <taxon>Mycobacteriaceae</taxon>
        <taxon>Mycobacterium</taxon>
    </lineage>
</organism>
<dbReference type="AlphaFoldDB" id="A0A2G5PA25"/>
<comment type="caution">
    <text evidence="2">The sequence shown here is derived from an EMBL/GenBank/DDBJ whole genome shotgun (WGS) entry which is preliminary data.</text>
</comment>
<protein>
    <submittedName>
        <fullName evidence="2">Uncharacterized protein</fullName>
    </submittedName>
</protein>
<name>A0A2G5PA25_MYCCE</name>
<dbReference type="EMBL" id="PDKV01000036">
    <property type="protein sequence ID" value="PIB74843.1"/>
    <property type="molecule type" value="Genomic_DNA"/>
</dbReference>
<proteinExistence type="predicted"/>
<evidence type="ECO:0000313" key="3">
    <source>
        <dbReference type="Proteomes" id="UP000230971"/>
    </source>
</evidence>
<evidence type="ECO:0000256" key="1">
    <source>
        <dbReference type="SAM" id="MobiDB-lite"/>
    </source>
</evidence>
<accession>A0A2G5PA25</accession>
<evidence type="ECO:0000313" key="2">
    <source>
        <dbReference type="EMBL" id="PIB74843.1"/>
    </source>
</evidence>
<sequence length="168" mass="18174">MTLQMRPTPGDRHPVPPYQTPRLRLKPKARPSGYVDGAWWPRSNELTAELPDLLAVLSVRLGAIGRVLYNLDEWPKAPVKFATGGGLVRLDGFQNQPAHTLEVLGVNRSNVVLLVVSPNADTDHAHSTMMAAAAPDDDTSVAGLLGISAGDGADRLRIHAGHLRRRGR</sequence>
<dbReference type="Pfam" id="PF19457">
    <property type="entry name" value="DUF5994"/>
    <property type="match status" value="1"/>
</dbReference>
<dbReference type="InterPro" id="IPR046036">
    <property type="entry name" value="DUF5994"/>
</dbReference>
<gene>
    <name evidence="2" type="ORF">CQY23_20810</name>
</gene>
<feature type="region of interest" description="Disordered" evidence="1">
    <location>
        <begin position="1"/>
        <end position="22"/>
    </location>
</feature>
<dbReference type="RefSeq" id="WP_099539759.1">
    <property type="nucleotide sequence ID" value="NZ_BBUN01000508.1"/>
</dbReference>